<evidence type="ECO:0000256" key="1">
    <source>
        <dbReference type="SAM" id="MobiDB-lite"/>
    </source>
</evidence>
<proteinExistence type="predicted"/>
<dbReference type="GO" id="GO:0044545">
    <property type="term" value="C:NSL complex"/>
    <property type="evidence" value="ECO:0007669"/>
    <property type="project" value="TreeGrafter"/>
</dbReference>
<dbReference type="PANTHER" id="PTHR13233:SF0">
    <property type="entry name" value="MICROSPHERULE PROTEIN 1"/>
    <property type="match status" value="1"/>
</dbReference>
<organism evidence="5">
    <name type="scientific">Nippostrongylus brasiliensis</name>
    <name type="common">Rat hookworm</name>
    <dbReference type="NCBI Taxonomy" id="27835"/>
    <lineage>
        <taxon>Eukaryota</taxon>
        <taxon>Metazoa</taxon>
        <taxon>Ecdysozoa</taxon>
        <taxon>Nematoda</taxon>
        <taxon>Chromadorea</taxon>
        <taxon>Rhabditida</taxon>
        <taxon>Rhabditina</taxon>
        <taxon>Rhabditomorpha</taxon>
        <taxon>Strongyloidea</taxon>
        <taxon>Heligmosomidae</taxon>
        <taxon>Nippostrongylus</taxon>
    </lineage>
</organism>
<dbReference type="STRING" id="27835.A0A0N4YSC6"/>
<dbReference type="GO" id="GO:0045944">
    <property type="term" value="P:positive regulation of transcription by RNA polymerase II"/>
    <property type="evidence" value="ECO:0007669"/>
    <property type="project" value="TreeGrafter"/>
</dbReference>
<evidence type="ECO:0000259" key="2">
    <source>
        <dbReference type="Pfam" id="PF13325"/>
    </source>
</evidence>
<dbReference type="Proteomes" id="UP000271162">
    <property type="component" value="Unassembled WGS sequence"/>
</dbReference>
<feature type="compositionally biased region" description="Basic and acidic residues" evidence="1">
    <location>
        <begin position="146"/>
        <end position="168"/>
    </location>
</feature>
<name>A0A0N4YSC6_NIPBR</name>
<dbReference type="GO" id="GO:0002151">
    <property type="term" value="F:G-quadruplex RNA binding"/>
    <property type="evidence" value="ECO:0007669"/>
    <property type="project" value="InterPro"/>
</dbReference>
<gene>
    <name evidence="3" type="ORF">NBR_LOCUS20149</name>
</gene>
<reference evidence="5" key="1">
    <citation type="submission" date="2017-02" db="UniProtKB">
        <authorList>
            <consortium name="WormBaseParasite"/>
        </authorList>
    </citation>
    <scope>IDENTIFICATION</scope>
</reference>
<protein>
    <submittedName>
        <fullName evidence="5">Microspherule protein 1 (inferred by orthology to a human protein)</fullName>
    </submittedName>
</protein>
<feature type="domain" description="Microspherule protein N-terminal" evidence="2">
    <location>
        <begin position="15"/>
        <end position="139"/>
    </location>
</feature>
<dbReference type="InterPro" id="IPR025999">
    <property type="entry name" value="MCRS_N"/>
</dbReference>
<keyword evidence="4" id="KW-1185">Reference proteome</keyword>
<dbReference type="AlphaFoldDB" id="A0A0N4YSC6"/>
<dbReference type="PANTHER" id="PTHR13233">
    <property type="entry name" value="MICROSPHERULE PROTEIN 1"/>
    <property type="match status" value="1"/>
</dbReference>
<dbReference type="EMBL" id="UYSL01024845">
    <property type="protein sequence ID" value="VDL83886.1"/>
    <property type="molecule type" value="Genomic_DNA"/>
</dbReference>
<reference evidence="3 4" key="2">
    <citation type="submission" date="2018-11" db="EMBL/GenBank/DDBJ databases">
        <authorList>
            <consortium name="Pathogen Informatics"/>
        </authorList>
    </citation>
    <scope>NUCLEOTIDE SEQUENCE [LARGE SCALE GENOMIC DNA]</scope>
</reference>
<dbReference type="WBParaSite" id="NBR_0002014801-mRNA-1">
    <property type="protein sequence ID" value="NBR_0002014801-mRNA-1"/>
    <property type="gene ID" value="NBR_0002014801"/>
</dbReference>
<dbReference type="Pfam" id="PF13325">
    <property type="entry name" value="MCRS_N"/>
    <property type="match status" value="1"/>
</dbReference>
<evidence type="ECO:0000313" key="4">
    <source>
        <dbReference type="Proteomes" id="UP000271162"/>
    </source>
</evidence>
<evidence type="ECO:0000313" key="3">
    <source>
        <dbReference type="EMBL" id="VDL83886.1"/>
    </source>
</evidence>
<sequence length="308" mass="35415">MSTDKVFGDGDSRDWTPADDLALATAASHCHELLHAFRTIKFSKEFTYEEVVERWRHLVLNEKLSGSSQKKIAALSMEEILAIQAETPFTRKEEALIHDLSLTDSPNLANMEMLLKKHPNVFHPARTARTLLDHWRKMVGNKKDRHGCQMKETNTSKEDVREKPAEKTEEPAVVQQVFERPRAKLQGRFCCFEIYRDEMMIGRSVDETEVDVELAMEDPEEDIWGIQAIVAFLPNTGKFQITNVGVKGQAYGYIVFLVRVIVSNHTCQFYEYCIDFNVFVLLSKIKFSVRSLVCIVPNVHFPHMTNFD</sequence>
<evidence type="ECO:0000313" key="5">
    <source>
        <dbReference type="WBParaSite" id="NBR_0002014801-mRNA-1"/>
    </source>
</evidence>
<dbReference type="InterPro" id="IPR037912">
    <property type="entry name" value="MCRS1"/>
</dbReference>
<dbReference type="OMA" id="ASHCHEL"/>
<feature type="region of interest" description="Disordered" evidence="1">
    <location>
        <begin position="143"/>
        <end position="168"/>
    </location>
</feature>
<dbReference type="GO" id="GO:0031011">
    <property type="term" value="C:Ino80 complex"/>
    <property type="evidence" value="ECO:0007669"/>
    <property type="project" value="InterPro"/>
</dbReference>
<accession>A0A0N4YSC6</accession>
<dbReference type="GO" id="GO:0071339">
    <property type="term" value="C:MLL1 complex"/>
    <property type="evidence" value="ECO:0007669"/>
    <property type="project" value="InterPro"/>
</dbReference>